<protein>
    <recommendedName>
        <fullName evidence="6">Conjugal transfer protein TraY</fullName>
    </recommendedName>
</protein>
<evidence type="ECO:0000313" key="5">
    <source>
        <dbReference type="Proteomes" id="UP000243534"/>
    </source>
</evidence>
<dbReference type="OrthoDB" id="7010241at2"/>
<keyword evidence="3" id="KW-0732">Signal</keyword>
<evidence type="ECO:0000256" key="2">
    <source>
        <dbReference type="SAM" id="Phobius"/>
    </source>
</evidence>
<keyword evidence="2" id="KW-0812">Transmembrane</keyword>
<dbReference type="AlphaFoldDB" id="A0A1E7Z4S7"/>
<reference evidence="4 5" key="1">
    <citation type="submission" date="2016-07" db="EMBL/GenBank/DDBJ databases">
        <authorList>
            <person name="Yuval B."/>
        </authorList>
    </citation>
    <scope>NUCLEOTIDE SEQUENCE [LARGE SCALE GENOMIC DNA]</scope>
    <source>
        <strain evidence="4 5">IL</strain>
    </source>
</reference>
<dbReference type="RefSeq" id="WP_070133590.1">
    <property type="nucleotide sequence ID" value="NZ_MAYS01000033.1"/>
</dbReference>
<keyword evidence="2" id="KW-1133">Transmembrane helix</keyword>
<evidence type="ECO:0008006" key="6">
    <source>
        <dbReference type="Google" id="ProtNLM"/>
    </source>
</evidence>
<feature type="transmembrane region" description="Helical" evidence="2">
    <location>
        <begin position="592"/>
        <end position="619"/>
    </location>
</feature>
<dbReference type="InterPro" id="IPR027628">
    <property type="entry name" value="DotA_TraY"/>
</dbReference>
<proteinExistence type="predicted"/>
<dbReference type="EMBL" id="MAYS01000033">
    <property type="protein sequence ID" value="OFC63753.1"/>
    <property type="molecule type" value="Genomic_DNA"/>
</dbReference>
<name>A0A1E7Z4S7_9GAMM</name>
<dbReference type="NCBIfam" id="TIGR04346">
    <property type="entry name" value="DotA_TraY"/>
    <property type="match status" value="1"/>
</dbReference>
<evidence type="ECO:0000256" key="1">
    <source>
        <dbReference type="SAM" id="MobiDB-lite"/>
    </source>
</evidence>
<evidence type="ECO:0000256" key="3">
    <source>
        <dbReference type="SAM" id="SignalP"/>
    </source>
</evidence>
<feature type="transmembrane region" description="Helical" evidence="2">
    <location>
        <begin position="66"/>
        <end position="88"/>
    </location>
</feature>
<sequence length="727" mass="77238">MNFIVRRALLLLLTFAPGLVFAADSVTPHTLWERSKETTDLSRRALTLMLGDVVNHPLQSASDGGFLGPVFFILNMTLLCVMSVYLGYSFFRKIGQGATTGAVLQGNANSGNSIIKTLFGLSMLIPLKSGWALSQLIFLWMASLGIGGANLITDKIADQIGKGEALYSQPAIPAVASTAKQLVEMRLCMLGINHGLAQMKAAGEAYESRAEMRTVSGKSKGAESMKITNGTASCGELTYKQIDPKSDFMAAMLPGSAAYLQAVDKAQRNATVELANNAAKTADYFYDAYNAKLKSGEGTLPDIAQDIQIAAKRYQDAIGQALRAKPSGGEATDAVAKSIKEQGWVGLGTYYRTLSTANSNLASVANNVPTVIPSNGIGDVGSTDYYQGLYQAYQSRLQNTEYVPPLGAKKGSSVAEMDVSKSQNALERGMSVLSSMFDLQNIFGWQAGSGDGETDIQNPIIRVKEIGDRTMVVGEAGFGLYVAAKGAAAVSESFSLAGLAARTVNFIGQGGVDALKAAIEAAAPMIYALCIMLMVLGAMMSVFIPLIPVINWIMALVEWFVVVLTGIAASTLWAVAHVNVADKTDDRSTTGYIFIIDVLLRPILMVCGFVFAMLVLTGVGTLFDVLFIPAFRDVQGNSVTGLLTLLALLVVYARVMGGIIMWVFMLPIRLPNWVISWIGDRGYDSILGDAVNHVGRTFVAGLGVRGGGSSKPPSGGGDKTPTDKGFK</sequence>
<comment type="caution">
    <text evidence="4">The sequence shown here is derived from an EMBL/GenBank/DDBJ whole genome shotgun (WGS) entry which is preliminary data.</text>
</comment>
<feature type="transmembrane region" description="Helical" evidence="2">
    <location>
        <begin position="559"/>
        <end position="580"/>
    </location>
</feature>
<feature type="transmembrane region" description="Helical" evidence="2">
    <location>
        <begin position="526"/>
        <end position="553"/>
    </location>
</feature>
<evidence type="ECO:0000313" key="4">
    <source>
        <dbReference type="EMBL" id="OFC63753.1"/>
    </source>
</evidence>
<dbReference type="Proteomes" id="UP000243534">
    <property type="component" value="Unassembled WGS sequence"/>
</dbReference>
<keyword evidence="2" id="KW-0472">Membrane</keyword>
<organism evidence="4 5">
    <name type="scientific">Candidatus Erwinia dacicola</name>
    <dbReference type="NCBI Taxonomy" id="252393"/>
    <lineage>
        <taxon>Bacteria</taxon>
        <taxon>Pseudomonadati</taxon>
        <taxon>Pseudomonadota</taxon>
        <taxon>Gammaproteobacteria</taxon>
        <taxon>Enterobacterales</taxon>
        <taxon>Erwiniaceae</taxon>
        <taxon>Erwinia</taxon>
    </lineage>
</organism>
<feature type="transmembrane region" description="Helical" evidence="2">
    <location>
        <begin position="639"/>
        <end position="664"/>
    </location>
</feature>
<gene>
    <name evidence="4" type="ORF">BBW68_04095</name>
</gene>
<feature type="signal peptide" evidence="3">
    <location>
        <begin position="1"/>
        <end position="22"/>
    </location>
</feature>
<feature type="region of interest" description="Disordered" evidence="1">
    <location>
        <begin position="705"/>
        <end position="727"/>
    </location>
</feature>
<accession>A0A1E7Z4S7</accession>
<feature type="compositionally biased region" description="Gly residues" evidence="1">
    <location>
        <begin position="705"/>
        <end position="718"/>
    </location>
</feature>
<feature type="chain" id="PRO_5009209356" description="Conjugal transfer protein TraY" evidence="3">
    <location>
        <begin position="23"/>
        <end position="727"/>
    </location>
</feature>